<evidence type="ECO:0000313" key="1">
    <source>
        <dbReference type="EMBL" id="MBI6630183.1"/>
    </source>
</evidence>
<organism evidence="1 2">
    <name type="scientific">Pontibaca salina</name>
    <dbReference type="NCBI Taxonomy" id="2795731"/>
    <lineage>
        <taxon>Bacteria</taxon>
        <taxon>Pseudomonadati</taxon>
        <taxon>Pseudomonadota</taxon>
        <taxon>Alphaproteobacteria</taxon>
        <taxon>Rhodobacterales</taxon>
        <taxon>Roseobacteraceae</taxon>
        <taxon>Pontibaca</taxon>
    </lineage>
</organism>
<keyword evidence="2" id="KW-1185">Reference proteome</keyword>
<dbReference type="RefSeq" id="WP_198686209.1">
    <property type="nucleotide sequence ID" value="NZ_JAEIJD010000007.1"/>
</dbReference>
<name>A0A934HL99_9RHOB</name>
<accession>A0A934HL99</accession>
<dbReference type="EMBL" id="JAEIJD010000007">
    <property type="protein sequence ID" value="MBI6630183.1"/>
    <property type="molecule type" value="Genomic_DNA"/>
</dbReference>
<comment type="caution">
    <text evidence="1">The sequence shown here is derived from an EMBL/GenBank/DDBJ whole genome shotgun (WGS) entry which is preliminary data.</text>
</comment>
<reference evidence="1" key="1">
    <citation type="submission" date="2020-12" db="EMBL/GenBank/DDBJ databases">
        <title>Pontibaca salina gen. nov., sp. nov., isolated from marine sediment.</title>
        <authorList>
            <person name="Bo J."/>
            <person name="Wang S."/>
            <person name="Song X."/>
            <person name="Du Z."/>
        </authorList>
    </citation>
    <scope>NUCLEOTIDE SEQUENCE</scope>
    <source>
        <strain evidence="1">S1109L</strain>
    </source>
</reference>
<dbReference type="AlphaFoldDB" id="A0A934HL99"/>
<sequence>MSDSQDRAAIKQSVRDRLLSLEEEALAAAKSHYESFLKDAVMDRRESHDKDEMADARESADLAAAFDAPVYTHQAKIDAIENTDFSPTDTVGPGAVVSFNGRNFVVITSTSKFDCGGKTYMGISTQSPIYRVIEGLKAGDSFSHNGRTYTLEDVI</sequence>
<evidence type="ECO:0008006" key="3">
    <source>
        <dbReference type="Google" id="ProtNLM"/>
    </source>
</evidence>
<proteinExistence type="predicted"/>
<protein>
    <recommendedName>
        <fullName evidence="3">Transcription elongation factor</fullName>
    </recommendedName>
</protein>
<gene>
    <name evidence="1" type="ORF">JAO82_09855</name>
</gene>
<evidence type="ECO:0000313" key="2">
    <source>
        <dbReference type="Proteomes" id="UP000613255"/>
    </source>
</evidence>
<dbReference type="Proteomes" id="UP000613255">
    <property type="component" value="Unassembled WGS sequence"/>
</dbReference>